<reference evidence="1" key="2">
    <citation type="submission" date="2003-03" db="EMBL/GenBank/DDBJ databases">
        <title>Mus musculus, Antisense Transcript of MKRN1 (B).</title>
        <authorList>
            <person name="Chiba S."/>
            <person name="Abe S."/>
        </authorList>
    </citation>
    <scope>NUCLEOTIDE SEQUENCE</scope>
    <source>
        <tissue evidence="1">Brain</tissue>
    </source>
</reference>
<dbReference type="AGR" id="MGI:3642504"/>
<evidence type="ECO:0000313" key="2">
    <source>
        <dbReference type="EMBL" id="BAD51437.1"/>
    </source>
</evidence>
<dbReference type="EMBL" id="AB106361">
    <property type="protein sequence ID" value="BAD51436.1"/>
    <property type="molecule type" value="mRNA"/>
</dbReference>
<organism evidence="2">
    <name type="scientific">Mus musculus</name>
    <name type="common">Mouse</name>
    <dbReference type="NCBI Taxonomy" id="10090"/>
    <lineage>
        <taxon>Eukaryota</taxon>
        <taxon>Metazoa</taxon>
        <taxon>Chordata</taxon>
        <taxon>Craniata</taxon>
        <taxon>Vertebrata</taxon>
        <taxon>Euteleostomi</taxon>
        <taxon>Mammalia</taxon>
        <taxon>Eutheria</taxon>
        <taxon>Euarchontoglires</taxon>
        <taxon>Glires</taxon>
        <taxon>Rodentia</taxon>
        <taxon>Myomorpha</taxon>
        <taxon>Muroidea</taxon>
        <taxon>Muridae</taxon>
        <taxon>Murinae</taxon>
        <taxon>Mus</taxon>
        <taxon>Mus</taxon>
    </lineage>
</organism>
<sequence length="70" mass="7364">MVLVLAILAIKGPHARTNFCLWLVAHVQGTVRIPADGSAQVGLAADILESHQCEDLSITMAASSRPAQAK</sequence>
<dbReference type="AlphaFoldDB" id="Q65Z89"/>
<evidence type="ECO:0000313" key="3">
    <source>
        <dbReference type="MGI" id="MGI:3642504"/>
    </source>
</evidence>
<accession>Q65Z89</accession>
<proteinExistence type="evidence at transcript level"/>
<dbReference type="MGI" id="MGI:3642504">
    <property type="gene designation" value="Gm10244"/>
</dbReference>
<evidence type="ECO:0000313" key="1">
    <source>
        <dbReference type="EMBL" id="BAD51436.1"/>
    </source>
</evidence>
<gene>
    <name evidence="3" type="primary">Gm10244</name>
    <name evidence="2" type="synonym">AnMKRN1</name>
</gene>
<dbReference type="EMBL" id="AB106871">
    <property type="protein sequence ID" value="BAD51437.1"/>
    <property type="molecule type" value="mRNA"/>
</dbReference>
<reference evidence="2" key="1">
    <citation type="submission" date="2003-03" db="EMBL/GenBank/DDBJ databases">
        <title>Mus musculus ,Antisense Transcript of MKRN1 (A).</title>
        <authorList>
            <person name="Chiba S."/>
            <person name="Abe S."/>
        </authorList>
    </citation>
    <scope>NUCLEOTIDE SEQUENCE</scope>
    <source>
        <tissue evidence="2">Brain</tissue>
    </source>
</reference>
<name>Q65Z89_MOUSE</name>
<protein>
    <submittedName>
        <fullName evidence="2">Uncharacterized protein AnMKRN1</fullName>
    </submittedName>
</protein>